<evidence type="ECO:0000256" key="1">
    <source>
        <dbReference type="SAM" id="Phobius"/>
    </source>
</evidence>
<reference evidence="2 3" key="1">
    <citation type="submission" date="2020-07" db="EMBL/GenBank/DDBJ databases">
        <authorList>
            <person name="Li M."/>
        </authorList>
    </citation>
    <scope>NUCLEOTIDE SEQUENCE [LARGE SCALE GENOMIC DNA]</scope>
    <source>
        <strain evidence="2 3">DSM 23284</strain>
    </source>
</reference>
<protein>
    <submittedName>
        <fullName evidence="2">DUF2474 domain-containing protein</fullName>
    </submittedName>
</protein>
<dbReference type="Proteomes" id="UP000559404">
    <property type="component" value="Unassembled WGS sequence"/>
</dbReference>
<keyword evidence="1" id="KW-0812">Transmembrane</keyword>
<keyword evidence="3" id="KW-1185">Reference proteome</keyword>
<evidence type="ECO:0000313" key="3">
    <source>
        <dbReference type="Proteomes" id="UP000559404"/>
    </source>
</evidence>
<sequence length="46" mass="5094">MIRQDGQDKHHPPGGLSRRLAWFAGLWLAGVLALFIIAGAIRWAIL</sequence>
<feature type="transmembrane region" description="Helical" evidence="1">
    <location>
        <begin position="20"/>
        <end position="45"/>
    </location>
</feature>
<accession>A0A838Y0J1</accession>
<keyword evidence="1" id="KW-0472">Membrane</keyword>
<comment type="caution">
    <text evidence="2">The sequence shown here is derived from an EMBL/GenBank/DDBJ whole genome shotgun (WGS) entry which is preliminary data.</text>
</comment>
<dbReference type="RefSeq" id="WP_181760775.1">
    <property type="nucleotide sequence ID" value="NZ_BMCR01000003.1"/>
</dbReference>
<organism evidence="2 3">
    <name type="scientific">Stappia taiwanensis</name>
    <dbReference type="NCBI Taxonomy" id="992267"/>
    <lineage>
        <taxon>Bacteria</taxon>
        <taxon>Pseudomonadati</taxon>
        <taxon>Pseudomonadota</taxon>
        <taxon>Alphaproteobacteria</taxon>
        <taxon>Hyphomicrobiales</taxon>
        <taxon>Stappiaceae</taxon>
        <taxon>Stappia</taxon>
    </lineage>
</organism>
<dbReference type="AlphaFoldDB" id="A0A838Y0J1"/>
<reference evidence="2 3" key="2">
    <citation type="submission" date="2020-08" db="EMBL/GenBank/DDBJ databases">
        <title>Stappia taiwanensis sp. nov., isolated from a coastal thermal spring.</title>
        <authorList>
            <person name="Kampfer P."/>
        </authorList>
    </citation>
    <scope>NUCLEOTIDE SEQUENCE [LARGE SCALE GENOMIC DNA]</scope>
    <source>
        <strain evidence="2 3">DSM 23284</strain>
    </source>
</reference>
<keyword evidence="1" id="KW-1133">Transmembrane helix</keyword>
<evidence type="ECO:0000313" key="2">
    <source>
        <dbReference type="EMBL" id="MBA4612573.1"/>
    </source>
</evidence>
<name>A0A838Y0J1_9HYPH</name>
<dbReference type="EMBL" id="JACEON010000012">
    <property type="protein sequence ID" value="MBA4612573.1"/>
    <property type="molecule type" value="Genomic_DNA"/>
</dbReference>
<proteinExistence type="predicted"/>
<gene>
    <name evidence="2" type="ORF">H1W37_12980</name>
</gene>